<dbReference type="EMBL" id="CP042905">
    <property type="protein sequence ID" value="QEE16418.2"/>
    <property type="molecule type" value="Genomic_DNA"/>
</dbReference>
<accession>A0A5B9DB91</accession>
<reference evidence="1 2" key="1">
    <citation type="journal article" date="2020" name="Nature">
        <title>Isolation of an archaeon at the prokaryote-eukaryote interface.</title>
        <authorList>
            <person name="Imachi H."/>
            <person name="Nobu M.K."/>
            <person name="Nakahara N."/>
            <person name="Morono Y."/>
            <person name="Ogawara M."/>
            <person name="Takaki Y."/>
            <person name="Takano Y."/>
            <person name="Uematsu K."/>
            <person name="Ikuta T."/>
            <person name="Ito M."/>
            <person name="Matsui Y."/>
            <person name="Miyazaki M."/>
            <person name="Murata K."/>
            <person name="Saito Y."/>
            <person name="Sakai S."/>
            <person name="Song C."/>
            <person name="Tasumi E."/>
            <person name="Yamanaka Y."/>
            <person name="Yamaguchi T."/>
            <person name="Kamagata Y."/>
            <person name="Tamaki H."/>
            <person name="Takai K."/>
        </authorList>
    </citation>
    <scope>NUCLEOTIDE SEQUENCE [LARGE SCALE GENOMIC DNA]</scope>
    <source>
        <strain evidence="1 2">MK-D1</strain>
    </source>
</reference>
<dbReference type="InterPro" id="IPR036390">
    <property type="entry name" value="WH_DNA-bd_sf"/>
</dbReference>
<evidence type="ECO:0000313" key="1">
    <source>
        <dbReference type="EMBL" id="QEE16418.2"/>
    </source>
</evidence>
<dbReference type="AlphaFoldDB" id="A0A5B9DB91"/>
<dbReference type="InterPro" id="IPR036388">
    <property type="entry name" value="WH-like_DNA-bd_sf"/>
</dbReference>
<dbReference type="Proteomes" id="UP000321408">
    <property type="component" value="Chromosome"/>
</dbReference>
<dbReference type="Gene3D" id="1.10.10.10">
    <property type="entry name" value="Winged helix-like DNA-binding domain superfamily/Winged helix DNA-binding domain"/>
    <property type="match status" value="1"/>
</dbReference>
<dbReference type="SUPFAM" id="SSF46785">
    <property type="entry name" value="Winged helix' DNA-binding domain"/>
    <property type="match status" value="1"/>
</dbReference>
<evidence type="ECO:0000313" key="2">
    <source>
        <dbReference type="Proteomes" id="UP000321408"/>
    </source>
</evidence>
<protein>
    <submittedName>
        <fullName evidence="1">Uncharacterized protein</fullName>
    </submittedName>
</protein>
<gene>
    <name evidence="1" type="ORF">DSAG12_02248</name>
</gene>
<sequence>MFLFIITEDPNILENLKQGSDVNQEKYGRYFDYICKLCPQRTQKHIYSDQLKSRLRKKFRIDDLTVKAIIAYFVNKNALIVAFDDSVSINLLSNTTRKKIHDLIEEYPGVYSNIFIKFLGLGSRQVLWHISFLLEFNIIEYLSFGKIKAYGLIEIDKKLIMIGYVILKDSLRELLKCLLDHPNGSYLGEISELLGKPKNSTLYTLNKLKQLKILILSQDNKKKYSVDRKYIQIMNQTLERHKKKFP</sequence>
<proteinExistence type="predicted"/>
<name>A0A5B9DB91_9ARCH</name>
<organism evidence="1 2">
    <name type="scientific">Promethearchaeum syntrophicum</name>
    <dbReference type="NCBI Taxonomy" id="2594042"/>
    <lineage>
        <taxon>Archaea</taxon>
        <taxon>Promethearchaeati</taxon>
        <taxon>Promethearchaeota</taxon>
        <taxon>Promethearchaeia</taxon>
        <taxon>Promethearchaeales</taxon>
        <taxon>Promethearchaeaceae</taxon>
        <taxon>Promethearchaeum</taxon>
    </lineage>
</organism>
<keyword evidence="2" id="KW-1185">Reference proteome</keyword>
<reference evidence="1 2" key="2">
    <citation type="journal article" date="2024" name="Int. J. Syst. Evol. Microbiol.">
        <title>Promethearchaeum syntrophicum gen. nov., sp. nov., an anaerobic, obligately syntrophic archaeon, the first isolate of the lineage 'Asgard' archaea, and proposal of the new archaeal phylum Promethearchaeota phyl. nov. and kingdom Promethearchaeati regn. nov.</title>
        <authorList>
            <person name="Imachi H."/>
            <person name="Nobu M.K."/>
            <person name="Kato S."/>
            <person name="Takaki Y."/>
            <person name="Miyazaki M."/>
            <person name="Miyata M."/>
            <person name="Ogawara M."/>
            <person name="Saito Y."/>
            <person name="Sakai S."/>
            <person name="Tahara Y.O."/>
            <person name="Takano Y."/>
            <person name="Tasumi E."/>
            <person name="Uematsu K."/>
            <person name="Yoshimura T."/>
            <person name="Itoh T."/>
            <person name="Ohkuma M."/>
            <person name="Takai K."/>
        </authorList>
    </citation>
    <scope>NUCLEOTIDE SEQUENCE [LARGE SCALE GENOMIC DNA]</scope>
    <source>
        <strain evidence="1 2">MK-D1</strain>
    </source>
</reference>
<dbReference type="KEGG" id="psyt:DSAG12_02248"/>